<dbReference type="SUPFAM" id="SSF46955">
    <property type="entry name" value="Putative DNA-binding domain"/>
    <property type="match status" value="1"/>
</dbReference>
<keyword evidence="3" id="KW-1185">Reference proteome</keyword>
<accession>A0ABY8V4A8</accession>
<organism evidence="2 3">
    <name type="scientific">Empedobacter falsenii</name>
    <dbReference type="NCBI Taxonomy" id="343874"/>
    <lineage>
        <taxon>Bacteria</taxon>
        <taxon>Pseudomonadati</taxon>
        <taxon>Bacteroidota</taxon>
        <taxon>Flavobacteriia</taxon>
        <taxon>Flavobacteriales</taxon>
        <taxon>Weeksellaceae</taxon>
        <taxon>Empedobacter</taxon>
    </lineage>
</organism>
<feature type="domain" description="Helix-turn-helix" evidence="1">
    <location>
        <begin position="54"/>
        <end position="100"/>
    </location>
</feature>
<evidence type="ECO:0000313" key="3">
    <source>
        <dbReference type="Proteomes" id="UP001223501"/>
    </source>
</evidence>
<proteinExistence type="predicted"/>
<reference evidence="2 3" key="1">
    <citation type="submission" date="2022-09" db="EMBL/GenBank/DDBJ databases">
        <title>Whole genome sequencing analysis of tet(X)-positive Empedobacter falsenii YWS9-3.</title>
        <authorList>
            <person name="Chen C."/>
            <person name="Lv Y.-L."/>
        </authorList>
    </citation>
    <scope>NUCLEOTIDE SEQUENCE [LARGE SCALE GENOMIC DNA]</scope>
    <source>
        <strain evidence="2 3">YWS9-3_T</strain>
    </source>
</reference>
<sequence>MQELVVIEKDVLEKLIFRVVDKAIHNLMVANNNTGKLSVITSDDKSVFDPEKHYTTKEVAKLFDRTVRCIYNWCKDGTFKKRKFKGELYFVKEEVHSLFNQICE</sequence>
<dbReference type="InterPro" id="IPR009061">
    <property type="entry name" value="DNA-bd_dom_put_sf"/>
</dbReference>
<dbReference type="Pfam" id="PF12728">
    <property type="entry name" value="HTH_17"/>
    <property type="match status" value="1"/>
</dbReference>
<dbReference type="EMBL" id="CP106831">
    <property type="protein sequence ID" value="WIH96500.1"/>
    <property type="molecule type" value="Genomic_DNA"/>
</dbReference>
<gene>
    <name evidence="2" type="ORF">OBA43_09480</name>
</gene>
<dbReference type="InterPro" id="IPR041657">
    <property type="entry name" value="HTH_17"/>
</dbReference>
<evidence type="ECO:0000259" key="1">
    <source>
        <dbReference type="Pfam" id="PF12728"/>
    </source>
</evidence>
<protein>
    <submittedName>
        <fullName evidence="2">Helix-turn-helix domain-containing protein</fullName>
    </submittedName>
</protein>
<dbReference type="RefSeq" id="WP_284583065.1">
    <property type="nucleotide sequence ID" value="NZ_CP106831.1"/>
</dbReference>
<evidence type="ECO:0000313" key="2">
    <source>
        <dbReference type="EMBL" id="WIH96500.1"/>
    </source>
</evidence>
<name>A0ABY8V4A8_9FLAO</name>
<dbReference type="Proteomes" id="UP001223501">
    <property type="component" value="Chromosome"/>
</dbReference>